<gene>
    <name evidence="1" type="ORF">C2E20_2565</name>
</gene>
<protein>
    <submittedName>
        <fullName evidence="1">Uncharacterized protein</fullName>
    </submittedName>
</protein>
<dbReference type="Gene3D" id="2.80.10.50">
    <property type="match status" value="1"/>
</dbReference>
<reference evidence="1 2" key="1">
    <citation type="journal article" date="2018" name="Plant J.">
        <title>Genome sequences of Chlorella sorokiniana UTEX 1602 and Micractinium conductrix SAG 241.80: implications to maltose excretion by a green alga.</title>
        <authorList>
            <person name="Arriola M.B."/>
            <person name="Velmurugan N."/>
            <person name="Zhang Y."/>
            <person name="Plunkett M.H."/>
            <person name="Hondzo H."/>
            <person name="Barney B.M."/>
        </authorList>
    </citation>
    <scope>NUCLEOTIDE SEQUENCE [LARGE SCALE GENOMIC DNA]</scope>
    <source>
        <strain evidence="1 2">SAG 241.80</strain>
    </source>
</reference>
<accession>A0A2P6VJ35</accession>
<comment type="caution">
    <text evidence="1">The sequence shown here is derived from an EMBL/GenBank/DDBJ whole genome shotgun (WGS) entry which is preliminary data.</text>
</comment>
<keyword evidence="2" id="KW-1185">Reference proteome</keyword>
<sequence length="226" mass="23161">MESAITEYKVVATPPSGAAVQFSLAPTAIAGQPTKVKVTNALSKYVQGSKYTFKAYAINAKGTSAASGGFAWRVPFQAGTYTLTLVGRASCTARGFGTALACSTSNTGVTLTTAGGALAKFKLAAVAGTNAVGNPVRIKSLGRGTCAQLVQPDSNTCSNTKVLAKSSETQKWVVEESAASPGQYRIRSVGRASCTTKYLGASSTCSSTGLRMVTTTSSCLWKLAKG</sequence>
<dbReference type="Proteomes" id="UP000239649">
    <property type="component" value="Unassembled WGS sequence"/>
</dbReference>
<dbReference type="AlphaFoldDB" id="A0A2P6VJ35"/>
<organism evidence="1 2">
    <name type="scientific">Micractinium conductrix</name>
    <dbReference type="NCBI Taxonomy" id="554055"/>
    <lineage>
        <taxon>Eukaryota</taxon>
        <taxon>Viridiplantae</taxon>
        <taxon>Chlorophyta</taxon>
        <taxon>core chlorophytes</taxon>
        <taxon>Trebouxiophyceae</taxon>
        <taxon>Chlorellales</taxon>
        <taxon>Chlorellaceae</taxon>
        <taxon>Chlorella clade</taxon>
        <taxon>Micractinium</taxon>
    </lineage>
</organism>
<evidence type="ECO:0000313" key="2">
    <source>
        <dbReference type="Proteomes" id="UP000239649"/>
    </source>
</evidence>
<dbReference type="EMBL" id="LHPF02000005">
    <property type="protein sequence ID" value="PSC74111.1"/>
    <property type="molecule type" value="Genomic_DNA"/>
</dbReference>
<name>A0A2P6VJ35_9CHLO</name>
<proteinExistence type="predicted"/>
<evidence type="ECO:0000313" key="1">
    <source>
        <dbReference type="EMBL" id="PSC74111.1"/>
    </source>
</evidence>